<sequence length="222" mass="23806">MKKQLLSVFALSMMTLAVVSCKNEASQAQDAVEITENAENADVYTANVEQSKINWTGSKVVGGQHQGTITLKSGDVAVADGAVQNGTFVIDFTTINVTDLEGDDKAYLEAHLKGTNQDDSVDHFFNVTEFPEGKFEIASVTTNGAETTITGNLTVKGITKSVSFPANVTVTDEVVTIETQSFPINRTDFNINYGSKSKFADLAADQVISDDILVQLNVVANK</sequence>
<dbReference type="InterPro" id="IPR036761">
    <property type="entry name" value="TTHA0802/YceI-like_sf"/>
</dbReference>
<keyword evidence="4" id="KW-1185">Reference proteome</keyword>
<keyword evidence="1" id="KW-0732">Signal</keyword>
<dbReference type="Pfam" id="PF04264">
    <property type="entry name" value="YceI"/>
    <property type="match status" value="1"/>
</dbReference>
<name>A0ABY6LVF7_9FLAO</name>
<dbReference type="PANTHER" id="PTHR34406:SF1">
    <property type="entry name" value="PROTEIN YCEI"/>
    <property type="match status" value="1"/>
</dbReference>
<organism evidence="3 4">
    <name type="scientific">Flavobacterium agricola</name>
    <dbReference type="NCBI Taxonomy" id="2870839"/>
    <lineage>
        <taxon>Bacteria</taxon>
        <taxon>Pseudomonadati</taxon>
        <taxon>Bacteroidota</taxon>
        <taxon>Flavobacteriia</taxon>
        <taxon>Flavobacteriales</taxon>
        <taxon>Flavobacteriaceae</taxon>
        <taxon>Flavobacterium</taxon>
    </lineage>
</organism>
<dbReference type="SUPFAM" id="SSF101874">
    <property type="entry name" value="YceI-like"/>
    <property type="match status" value="1"/>
</dbReference>
<dbReference type="PANTHER" id="PTHR34406">
    <property type="entry name" value="PROTEIN YCEI"/>
    <property type="match status" value="1"/>
</dbReference>
<evidence type="ECO:0000313" key="3">
    <source>
        <dbReference type="EMBL" id="UYW00303.1"/>
    </source>
</evidence>
<dbReference type="InterPro" id="IPR007372">
    <property type="entry name" value="Lipid/polyisoprenoid-bd_YceI"/>
</dbReference>
<reference evidence="3" key="1">
    <citation type="submission" date="2021-08" db="EMBL/GenBank/DDBJ databases">
        <title>Flavobacterium sp. strain CC-SYL302.</title>
        <authorList>
            <person name="Lin S.-Y."/>
            <person name="Lee T.-H."/>
            <person name="Young C.-C."/>
        </authorList>
    </citation>
    <scope>NUCLEOTIDE SEQUENCE</scope>
    <source>
        <strain evidence="3">CC-SYL302</strain>
    </source>
</reference>
<dbReference type="RefSeq" id="WP_264431912.1">
    <property type="nucleotide sequence ID" value="NZ_CP081495.1"/>
</dbReference>
<dbReference type="EMBL" id="CP081495">
    <property type="protein sequence ID" value="UYW00303.1"/>
    <property type="molecule type" value="Genomic_DNA"/>
</dbReference>
<dbReference type="SMART" id="SM00867">
    <property type="entry name" value="YceI"/>
    <property type="match status" value="1"/>
</dbReference>
<dbReference type="Proteomes" id="UP001163328">
    <property type="component" value="Chromosome"/>
</dbReference>
<protein>
    <submittedName>
        <fullName evidence="3">YceI family protein</fullName>
    </submittedName>
</protein>
<feature type="chain" id="PRO_5046565468" evidence="1">
    <location>
        <begin position="20"/>
        <end position="222"/>
    </location>
</feature>
<accession>A0ABY6LVF7</accession>
<evidence type="ECO:0000259" key="2">
    <source>
        <dbReference type="SMART" id="SM00867"/>
    </source>
</evidence>
<evidence type="ECO:0000256" key="1">
    <source>
        <dbReference type="SAM" id="SignalP"/>
    </source>
</evidence>
<feature type="signal peptide" evidence="1">
    <location>
        <begin position="1"/>
        <end position="19"/>
    </location>
</feature>
<dbReference type="Gene3D" id="2.40.128.110">
    <property type="entry name" value="Lipid/polyisoprenoid-binding, YceI-like"/>
    <property type="match status" value="1"/>
</dbReference>
<evidence type="ECO:0000313" key="4">
    <source>
        <dbReference type="Proteomes" id="UP001163328"/>
    </source>
</evidence>
<feature type="domain" description="Lipid/polyisoprenoid-binding YceI-like" evidence="2">
    <location>
        <begin position="43"/>
        <end position="221"/>
    </location>
</feature>
<dbReference type="PROSITE" id="PS51257">
    <property type="entry name" value="PROKAR_LIPOPROTEIN"/>
    <property type="match status" value="1"/>
</dbReference>
<gene>
    <name evidence="3" type="ORF">K5I29_06880</name>
</gene>
<proteinExistence type="predicted"/>